<dbReference type="Pfam" id="PF04307">
    <property type="entry name" value="YdjM"/>
    <property type="match status" value="1"/>
</dbReference>
<feature type="transmembrane region" description="Helical" evidence="1">
    <location>
        <begin position="95"/>
        <end position="113"/>
    </location>
</feature>
<organism evidence="2 3">
    <name type="scientific">Glutamicibacter ardleyensis</name>
    <dbReference type="NCBI Taxonomy" id="225894"/>
    <lineage>
        <taxon>Bacteria</taxon>
        <taxon>Bacillati</taxon>
        <taxon>Actinomycetota</taxon>
        <taxon>Actinomycetes</taxon>
        <taxon>Micrococcales</taxon>
        <taxon>Micrococcaceae</taxon>
        <taxon>Glutamicibacter</taxon>
    </lineage>
</organism>
<feature type="transmembrane region" description="Helical" evidence="1">
    <location>
        <begin position="20"/>
        <end position="41"/>
    </location>
</feature>
<comment type="caution">
    <text evidence="2">The sequence shown here is derived from an EMBL/GenBank/DDBJ whole genome shotgun (WGS) entry which is preliminary data.</text>
</comment>
<evidence type="ECO:0000313" key="3">
    <source>
        <dbReference type="Proteomes" id="UP000606115"/>
    </source>
</evidence>
<keyword evidence="2" id="KW-0378">Hydrolase</keyword>
<accession>A0ABQ2DPN8</accession>
<keyword evidence="1" id="KW-0472">Membrane</keyword>
<feature type="transmembrane region" description="Helical" evidence="1">
    <location>
        <begin position="174"/>
        <end position="203"/>
    </location>
</feature>
<gene>
    <name evidence="2" type="ORF">GCM10007173_23190</name>
</gene>
<protein>
    <submittedName>
        <fullName evidence="2">Metal-dependent hydrolase</fullName>
    </submittedName>
</protein>
<evidence type="ECO:0000313" key="2">
    <source>
        <dbReference type="EMBL" id="GGJ63623.1"/>
    </source>
</evidence>
<dbReference type="GO" id="GO:0016787">
    <property type="term" value="F:hydrolase activity"/>
    <property type="evidence" value="ECO:0007669"/>
    <property type="project" value="UniProtKB-KW"/>
</dbReference>
<evidence type="ECO:0000256" key="1">
    <source>
        <dbReference type="SAM" id="Phobius"/>
    </source>
</evidence>
<keyword evidence="3" id="KW-1185">Reference proteome</keyword>
<dbReference type="EMBL" id="BMKX01000005">
    <property type="protein sequence ID" value="GGJ63623.1"/>
    <property type="molecule type" value="Genomic_DNA"/>
</dbReference>
<feature type="transmembrane region" description="Helical" evidence="1">
    <location>
        <begin position="151"/>
        <end position="168"/>
    </location>
</feature>
<sequence length="258" mass="27463">MTSPKVEFMMGGHHAMSGAAAWLAITTPVTVGSMNLGFGVLHMERWETLAGAIVCAGAALLPDADHHKATIARSLPPISNMVTRMIGKVAGGHRNGTHSILGILFFIFIAWLADSWSTEVDQLGVVYPGAALFAILLISFAVKSVKFMPPLLCWVIALAAGAFVGMNAPDERAWFPLAVTVGVIVHIVGDMLTIGGCNLLWPIKIGAPRWFRKLPVIGDCWKANGRVALPILAETGSKAEWILASLLTSYVAVAIILT</sequence>
<keyword evidence="1" id="KW-1133">Transmembrane helix</keyword>
<name>A0ABQ2DPN8_9MICC</name>
<keyword evidence="1" id="KW-0812">Transmembrane</keyword>
<dbReference type="InterPro" id="IPR007404">
    <property type="entry name" value="YdjM-like"/>
</dbReference>
<dbReference type="Proteomes" id="UP000606115">
    <property type="component" value="Unassembled WGS sequence"/>
</dbReference>
<reference evidence="3" key="1">
    <citation type="journal article" date="2019" name="Int. J. Syst. Evol. Microbiol.">
        <title>The Global Catalogue of Microorganisms (GCM) 10K type strain sequencing project: providing services to taxonomists for standard genome sequencing and annotation.</title>
        <authorList>
            <consortium name="The Broad Institute Genomics Platform"/>
            <consortium name="The Broad Institute Genome Sequencing Center for Infectious Disease"/>
            <person name="Wu L."/>
            <person name="Ma J."/>
        </authorList>
    </citation>
    <scope>NUCLEOTIDE SEQUENCE [LARGE SCALE GENOMIC DNA]</scope>
    <source>
        <strain evidence="3">CGMCC 1.3685</strain>
    </source>
</reference>
<proteinExistence type="predicted"/>
<feature type="transmembrane region" description="Helical" evidence="1">
    <location>
        <begin position="125"/>
        <end position="142"/>
    </location>
</feature>